<name>A0A011PXF3_9PROT</name>
<proteinExistence type="predicted"/>
<sequence length="156" mass="16798">MRVASIGIRSPAGLATSARSTGESDLAGLKPRPGQVHEEQILSHLQRLLRVSGESAAAVDNGAPAVPTAVFVRLLVLLLDAASRAARVLRASLWQDVSFIAAGQPNAAPCATLDENKNPNREVEAMFLPPRAVFYRRRRERCAQRVVVDPVVRTLG</sequence>
<dbReference type="AlphaFoldDB" id="A0A011PXF3"/>
<dbReference type="EMBL" id="JEMX01000208">
    <property type="protein sequence ID" value="EXI71059.1"/>
    <property type="molecule type" value="Genomic_DNA"/>
</dbReference>
<protein>
    <submittedName>
        <fullName evidence="1">Uncharacterized protein</fullName>
    </submittedName>
</protein>
<evidence type="ECO:0000313" key="1">
    <source>
        <dbReference type="EMBL" id="EXI71059.1"/>
    </source>
</evidence>
<organism evidence="1 2">
    <name type="scientific">Candidatus Accumulibacter appositus</name>
    <dbReference type="NCBI Taxonomy" id="1454003"/>
    <lineage>
        <taxon>Bacteria</taxon>
        <taxon>Pseudomonadati</taxon>
        <taxon>Pseudomonadota</taxon>
        <taxon>Betaproteobacteria</taxon>
        <taxon>Candidatus Accumulibacter</taxon>
    </lineage>
</organism>
<accession>A0A011PXF3</accession>
<reference evidence="1 2" key="1">
    <citation type="submission" date="2014-02" db="EMBL/GenBank/DDBJ databases">
        <title>Expanding our view of genomic diversity in Candidatus Accumulibacter clades.</title>
        <authorList>
            <person name="Skennerton C.T."/>
            <person name="Barr J.J."/>
            <person name="Slater F.R."/>
            <person name="Bond P.L."/>
            <person name="Tyson G.W."/>
        </authorList>
    </citation>
    <scope>NUCLEOTIDE SEQUENCE [LARGE SCALE GENOMIC DNA]</scope>
    <source>
        <strain evidence="2">BA-92</strain>
    </source>
</reference>
<dbReference type="PATRIC" id="fig|1454003.3.peg.4336"/>
<dbReference type="Proteomes" id="UP000021816">
    <property type="component" value="Unassembled WGS sequence"/>
</dbReference>
<gene>
    <name evidence="1" type="ORF">AW10_04283</name>
</gene>
<comment type="caution">
    <text evidence="1">The sequence shown here is derived from an EMBL/GenBank/DDBJ whole genome shotgun (WGS) entry which is preliminary data.</text>
</comment>
<evidence type="ECO:0000313" key="2">
    <source>
        <dbReference type="Proteomes" id="UP000021816"/>
    </source>
</evidence>